<evidence type="ECO:0000259" key="2">
    <source>
        <dbReference type="PROSITE" id="PS50405"/>
    </source>
</evidence>
<dbReference type="InterPro" id="IPR010987">
    <property type="entry name" value="Glutathione-S-Trfase_C-like"/>
</dbReference>
<name>A0A545UBG1_9GAMM</name>
<evidence type="ECO:0000259" key="1">
    <source>
        <dbReference type="PROSITE" id="PS50404"/>
    </source>
</evidence>
<dbReference type="SUPFAM" id="SSF52833">
    <property type="entry name" value="Thioredoxin-like"/>
    <property type="match status" value="1"/>
</dbReference>
<dbReference type="CDD" id="cd03188">
    <property type="entry name" value="GST_C_Beta"/>
    <property type="match status" value="1"/>
</dbReference>
<dbReference type="PROSITE" id="PS50405">
    <property type="entry name" value="GST_CTER"/>
    <property type="match status" value="1"/>
</dbReference>
<sequence>MLTLYSMSETSALAVHIALEWAEFSYQVKVLAGGDNNRLEYLQVSPLGKVPAAIFDDGKVLTETTALLTYVDAQRPEYFPLPARDNFGRAKLLETLSFYATELHGAFAPYFWPARFHPDQDEHAVLQAVGCERLLRLFDLTDDHFTGPYVFGPCRSVADPYLYVLTRWLSRTSLGLDNFPLLSAFKANMDMDEGVRRVLSAYKRQRPD</sequence>
<protein>
    <submittedName>
        <fullName evidence="3">Glutathione S-transferase</fullName>
    </submittedName>
</protein>
<dbReference type="EMBL" id="VHSG01000001">
    <property type="protein sequence ID" value="TQV86795.1"/>
    <property type="molecule type" value="Genomic_DNA"/>
</dbReference>
<feature type="domain" description="GST N-terminal" evidence="1">
    <location>
        <begin position="1"/>
        <end position="79"/>
    </location>
</feature>
<dbReference type="SFLD" id="SFLDG00358">
    <property type="entry name" value="Main_(cytGST)"/>
    <property type="match status" value="1"/>
</dbReference>
<dbReference type="Gene3D" id="3.40.30.10">
    <property type="entry name" value="Glutaredoxin"/>
    <property type="match status" value="1"/>
</dbReference>
<dbReference type="CDD" id="cd03057">
    <property type="entry name" value="GST_N_Beta"/>
    <property type="match status" value="1"/>
</dbReference>
<organism evidence="3 4">
    <name type="scientific">Exilibacterium tricleocarpae</name>
    <dbReference type="NCBI Taxonomy" id="2591008"/>
    <lineage>
        <taxon>Bacteria</taxon>
        <taxon>Pseudomonadati</taxon>
        <taxon>Pseudomonadota</taxon>
        <taxon>Gammaproteobacteria</taxon>
        <taxon>Cellvibrionales</taxon>
        <taxon>Cellvibrionaceae</taxon>
        <taxon>Exilibacterium</taxon>
    </lineage>
</organism>
<dbReference type="SUPFAM" id="SSF47616">
    <property type="entry name" value="GST C-terminal domain-like"/>
    <property type="match status" value="1"/>
</dbReference>
<dbReference type="PANTHER" id="PTHR44051:SF8">
    <property type="entry name" value="GLUTATHIONE S-TRANSFERASE GSTA"/>
    <property type="match status" value="1"/>
</dbReference>
<feature type="domain" description="GST C-terminal" evidence="2">
    <location>
        <begin position="85"/>
        <end position="208"/>
    </location>
</feature>
<dbReference type="AlphaFoldDB" id="A0A545UBG1"/>
<dbReference type="PROSITE" id="PS50404">
    <property type="entry name" value="GST_NTER"/>
    <property type="match status" value="1"/>
</dbReference>
<dbReference type="Proteomes" id="UP000319732">
    <property type="component" value="Unassembled WGS sequence"/>
</dbReference>
<gene>
    <name evidence="3" type="ORF">FKG94_00160</name>
</gene>
<reference evidence="3 4" key="1">
    <citation type="submission" date="2019-06" db="EMBL/GenBank/DDBJ databases">
        <title>Whole genome sequence for Cellvibrionaceae sp. R142.</title>
        <authorList>
            <person name="Wang G."/>
        </authorList>
    </citation>
    <scope>NUCLEOTIDE SEQUENCE [LARGE SCALE GENOMIC DNA]</scope>
    <source>
        <strain evidence="3 4">R142</strain>
    </source>
</reference>
<evidence type="ECO:0000313" key="3">
    <source>
        <dbReference type="EMBL" id="TQV86795.1"/>
    </source>
</evidence>
<accession>A0A545UBG1</accession>
<dbReference type="InterPro" id="IPR036249">
    <property type="entry name" value="Thioredoxin-like_sf"/>
</dbReference>
<dbReference type="InterPro" id="IPR004045">
    <property type="entry name" value="Glutathione_S-Trfase_N"/>
</dbReference>
<dbReference type="InterPro" id="IPR040079">
    <property type="entry name" value="Glutathione_S-Trfase"/>
</dbReference>
<dbReference type="OrthoDB" id="8772754at2"/>
<evidence type="ECO:0000313" key="4">
    <source>
        <dbReference type="Proteomes" id="UP000319732"/>
    </source>
</evidence>
<keyword evidence="3" id="KW-0808">Transferase</keyword>
<dbReference type="SFLD" id="SFLDS00019">
    <property type="entry name" value="Glutathione_Transferase_(cytos"/>
    <property type="match status" value="1"/>
</dbReference>
<dbReference type="GO" id="GO:0016740">
    <property type="term" value="F:transferase activity"/>
    <property type="evidence" value="ECO:0007669"/>
    <property type="project" value="UniProtKB-KW"/>
</dbReference>
<comment type="caution">
    <text evidence="3">The sequence shown here is derived from an EMBL/GenBank/DDBJ whole genome shotgun (WGS) entry which is preliminary data.</text>
</comment>
<dbReference type="Gene3D" id="1.20.1050.10">
    <property type="match status" value="1"/>
</dbReference>
<proteinExistence type="predicted"/>
<dbReference type="InterPro" id="IPR036282">
    <property type="entry name" value="Glutathione-S-Trfase_C_sf"/>
</dbReference>
<dbReference type="PANTHER" id="PTHR44051">
    <property type="entry name" value="GLUTATHIONE S-TRANSFERASE-RELATED"/>
    <property type="match status" value="1"/>
</dbReference>
<dbReference type="RefSeq" id="WP_142902162.1">
    <property type="nucleotide sequence ID" value="NZ_ML660087.1"/>
</dbReference>
<keyword evidence="4" id="KW-1185">Reference proteome</keyword>
<dbReference type="Pfam" id="PF02798">
    <property type="entry name" value="GST_N"/>
    <property type="match status" value="1"/>
</dbReference>